<evidence type="ECO:0000256" key="4">
    <source>
        <dbReference type="ARBA" id="ARBA00022475"/>
    </source>
</evidence>
<evidence type="ECO:0000256" key="8">
    <source>
        <dbReference type="SAM" id="Phobius"/>
    </source>
</evidence>
<dbReference type="PROSITE" id="PS50850">
    <property type="entry name" value="MFS"/>
    <property type="match status" value="1"/>
</dbReference>
<dbReference type="Gene3D" id="1.20.1720.10">
    <property type="entry name" value="Multidrug resistance protein D"/>
    <property type="match status" value="1"/>
</dbReference>
<dbReference type="InterPro" id="IPR020846">
    <property type="entry name" value="MFS_dom"/>
</dbReference>
<dbReference type="Proteomes" id="UP000756860">
    <property type="component" value="Unassembled WGS sequence"/>
</dbReference>
<feature type="transmembrane region" description="Helical" evidence="8">
    <location>
        <begin position="165"/>
        <end position="185"/>
    </location>
</feature>
<evidence type="ECO:0000256" key="7">
    <source>
        <dbReference type="ARBA" id="ARBA00023136"/>
    </source>
</evidence>
<organism evidence="10 11">
    <name type="scientific">Geomobilimonas luticola</name>
    <dbReference type="NCBI Taxonomy" id="1114878"/>
    <lineage>
        <taxon>Bacteria</taxon>
        <taxon>Pseudomonadati</taxon>
        <taxon>Thermodesulfobacteriota</taxon>
        <taxon>Desulfuromonadia</taxon>
        <taxon>Geobacterales</taxon>
        <taxon>Geobacteraceae</taxon>
        <taxon>Geomobilimonas</taxon>
    </lineage>
</organism>
<dbReference type="RefSeq" id="WP_214173462.1">
    <property type="nucleotide sequence ID" value="NZ_JAHCVK010000001.1"/>
</dbReference>
<feature type="transmembrane region" description="Helical" evidence="8">
    <location>
        <begin position="46"/>
        <end position="65"/>
    </location>
</feature>
<dbReference type="InterPro" id="IPR011701">
    <property type="entry name" value="MFS"/>
</dbReference>
<evidence type="ECO:0000256" key="3">
    <source>
        <dbReference type="ARBA" id="ARBA00022448"/>
    </source>
</evidence>
<dbReference type="EMBL" id="JAHCVK010000001">
    <property type="protein sequence ID" value="MBT0651444.1"/>
    <property type="molecule type" value="Genomic_DNA"/>
</dbReference>
<keyword evidence="6 8" id="KW-1133">Transmembrane helix</keyword>
<dbReference type="CDD" id="cd17320">
    <property type="entry name" value="MFS_MdfA_MDR_like"/>
    <property type="match status" value="1"/>
</dbReference>
<evidence type="ECO:0000256" key="6">
    <source>
        <dbReference type="ARBA" id="ARBA00022989"/>
    </source>
</evidence>
<dbReference type="PANTHER" id="PTHR23502">
    <property type="entry name" value="MAJOR FACILITATOR SUPERFAMILY"/>
    <property type="match status" value="1"/>
</dbReference>
<accession>A0ABS5S7U9</accession>
<feature type="domain" description="Major facilitator superfamily (MFS) profile" evidence="9">
    <location>
        <begin position="1"/>
        <end position="397"/>
    </location>
</feature>
<keyword evidence="11" id="KW-1185">Reference proteome</keyword>
<comment type="caution">
    <text evidence="10">The sequence shown here is derived from an EMBL/GenBank/DDBJ whole genome shotgun (WGS) entry which is preliminary data.</text>
</comment>
<feature type="transmembrane region" description="Helical" evidence="8">
    <location>
        <begin position="368"/>
        <end position="387"/>
    </location>
</feature>
<feature type="transmembrane region" description="Helical" evidence="8">
    <location>
        <begin position="77"/>
        <end position="98"/>
    </location>
</feature>
<gene>
    <name evidence="10" type="ORF">KI810_00110</name>
</gene>
<feature type="transmembrane region" description="Helical" evidence="8">
    <location>
        <begin position="206"/>
        <end position="228"/>
    </location>
</feature>
<sequence length="406" mass="42191">MVKVKTGTAPFSSLLGGITALAALSIDMSLPTLPAMTAALSAGHAAAQWTLSLFVLGFAGGQLFLGPLSDRVGRRPVLLCGLTGYVITGIACAMAPSIEVLVSMRFLQGLSACAGAVIARAIIRDVYDRQAAAAKQSILTVVTTLAMLIAPIVGAWLLGITGWRGVFALLPTVGAMVLILAMLIIPETRPVTTEKRVGVLHSYLLVLREPIMVGNAFVAAFIFGGLFVFIADSSTVFIRTLGISPQGFSWMFAIVALGQLAGSLLNRSLALRINPVRLVRVGGGITVVATVMIGLFALWEVNLYALLLAIALYAFALGMTNPNAIAAAMVPLPQYAGAASAVIGFLYFTMASFGASLSGYLLPGTVKGMLGIMAGFGTAGIIVLGLLEVYQARRAKVPVCASEAQN</sequence>
<dbReference type="PANTHER" id="PTHR23502:SF132">
    <property type="entry name" value="POLYAMINE TRANSPORTER 2-RELATED"/>
    <property type="match status" value="1"/>
</dbReference>
<reference evidence="10 11" key="1">
    <citation type="submission" date="2021-05" db="EMBL/GenBank/DDBJ databases">
        <title>The draft genome of Geobacter luticola JCM 17780.</title>
        <authorList>
            <person name="Xu Z."/>
            <person name="Masuda Y."/>
            <person name="Itoh H."/>
            <person name="Senoo K."/>
        </authorList>
    </citation>
    <scope>NUCLEOTIDE SEQUENCE [LARGE SCALE GENOMIC DNA]</scope>
    <source>
        <strain evidence="10 11">JCM 17780</strain>
    </source>
</reference>
<name>A0ABS5S7U9_9BACT</name>
<keyword evidence="4" id="KW-1003">Cell membrane</keyword>
<proteinExistence type="inferred from homology"/>
<evidence type="ECO:0000256" key="1">
    <source>
        <dbReference type="ARBA" id="ARBA00004651"/>
    </source>
</evidence>
<comment type="subcellular location">
    <subcellularLocation>
        <location evidence="1">Cell membrane</location>
        <topology evidence="1">Multi-pass membrane protein</topology>
    </subcellularLocation>
</comment>
<evidence type="ECO:0000256" key="2">
    <source>
        <dbReference type="ARBA" id="ARBA00006236"/>
    </source>
</evidence>
<dbReference type="InterPro" id="IPR036259">
    <property type="entry name" value="MFS_trans_sf"/>
</dbReference>
<feature type="transmembrane region" description="Helical" evidence="8">
    <location>
        <begin position="278"/>
        <end position="299"/>
    </location>
</feature>
<dbReference type="Pfam" id="PF07690">
    <property type="entry name" value="MFS_1"/>
    <property type="match status" value="1"/>
</dbReference>
<protein>
    <submittedName>
        <fullName evidence="10">Multidrug effflux MFS transporter</fullName>
    </submittedName>
</protein>
<comment type="similarity">
    <text evidence="2">Belongs to the major facilitator superfamily. Bcr/CmlA family.</text>
</comment>
<feature type="transmembrane region" description="Helical" evidence="8">
    <location>
        <begin position="305"/>
        <end position="330"/>
    </location>
</feature>
<dbReference type="InterPro" id="IPR004812">
    <property type="entry name" value="Efflux_drug-R_Bcr/CmlA"/>
</dbReference>
<keyword evidence="7 8" id="KW-0472">Membrane</keyword>
<keyword evidence="3" id="KW-0813">Transport</keyword>
<feature type="transmembrane region" description="Helical" evidence="8">
    <location>
        <begin position="342"/>
        <end position="362"/>
    </location>
</feature>
<feature type="transmembrane region" description="Helical" evidence="8">
    <location>
        <begin position="138"/>
        <end position="159"/>
    </location>
</feature>
<dbReference type="SUPFAM" id="SSF103473">
    <property type="entry name" value="MFS general substrate transporter"/>
    <property type="match status" value="1"/>
</dbReference>
<feature type="transmembrane region" description="Helical" evidence="8">
    <location>
        <begin position="104"/>
        <end position="123"/>
    </location>
</feature>
<evidence type="ECO:0000259" key="9">
    <source>
        <dbReference type="PROSITE" id="PS50850"/>
    </source>
</evidence>
<dbReference type="NCBIfam" id="TIGR00710">
    <property type="entry name" value="efflux_Bcr_CflA"/>
    <property type="match status" value="1"/>
</dbReference>
<dbReference type="InterPro" id="IPR005829">
    <property type="entry name" value="Sugar_transporter_CS"/>
</dbReference>
<keyword evidence="5 8" id="KW-0812">Transmembrane</keyword>
<dbReference type="PROSITE" id="PS00216">
    <property type="entry name" value="SUGAR_TRANSPORT_1"/>
    <property type="match status" value="1"/>
</dbReference>
<evidence type="ECO:0000313" key="11">
    <source>
        <dbReference type="Proteomes" id="UP000756860"/>
    </source>
</evidence>
<feature type="transmembrane region" description="Helical" evidence="8">
    <location>
        <begin position="248"/>
        <end position="266"/>
    </location>
</feature>
<evidence type="ECO:0000256" key="5">
    <source>
        <dbReference type="ARBA" id="ARBA00022692"/>
    </source>
</evidence>
<evidence type="ECO:0000313" key="10">
    <source>
        <dbReference type="EMBL" id="MBT0651444.1"/>
    </source>
</evidence>